<organism evidence="6 7">
    <name type="scientific">Mariniplasma anaerobium</name>
    <dbReference type="NCBI Taxonomy" id="2735436"/>
    <lineage>
        <taxon>Bacteria</taxon>
        <taxon>Bacillati</taxon>
        <taxon>Mycoplasmatota</taxon>
        <taxon>Mollicutes</taxon>
        <taxon>Acholeplasmatales</taxon>
        <taxon>Acholeplasmataceae</taxon>
        <taxon>Mariniplasma</taxon>
    </lineage>
</organism>
<dbReference type="InterPro" id="IPR036259">
    <property type="entry name" value="MFS_trans_sf"/>
</dbReference>
<evidence type="ECO:0000259" key="5">
    <source>
        <dbReference type="PROSITE" id="PS50850"/>
    </source>
</evidence>
<keyword evidence="7" id="KW-1185">Reference proteome</keyword>
<dbReference type="PANTHER" id="PTHR11360">
    <property type="entry name" value="MONOCARBOXYLATE TRANSPORTER"/>
    <property type="match status" value="1"/>
</dbReference>
<name>A0A7U9TIQ0_9MOLU</name>
<dbReference type="EMBL" id="AP024412">
    <property type="protein sequence ID" value="BCR36387.1"/>
    <property type="molecule type" value="Genomic_DNA"/>
</dbReference>
<dbReference type="KEGG" id="manr:MPAN_012800"/>
<dbReference type="RefSeq" id="WP_176238800.1">
    <property type="nucleotide sequence ID" value="NZ_AP024412.1"/>
</dbReference>
<keyword evidence="4" id="KW-0472">Membrane</keyword>
<dbReference type="PANTHER" id="PTHR11360:SF304">
    <property type="entry name" value="MFS DOMAIN-CONTAINING PROTEIN"/>
    <property type="match status" value="1"/>
</dbReference>
<proteinExistence type="predicted"/>
<keyword evidence="3" id="KW-1133">Transmembrane helix</keyword>
<dbReference type="PROSITE" id="PS50850">
    <property type="entry name" value="MFS"/>
    <property type="match status" value="1"/>
</dbReference>
<evidence type="ECO:0000256" key="4">
    <source>
        <dbReference type="ARBA" id="ARBA00023136"/>
    </source>
</evidence>
<dbReference type="GO" id="GO:0005886">
    <property type="term" value="C:plasma membrane"/>
    <property type="evidence" value="ECO:0007669"/>
    <property type="project" value="UniProtKB-SubCell"/>
</dbReference>
<dbReference type="Gene3D" id="1.20.1250.20">
    <property type="entry name" value="MFS general substrate transporter like domains"/>
    <property type="match status" value="1"/>
</dbReference>
<evidence type="ECO:0000313" key="6">
    <source>
        <dbReference type="EMBL" id="BCR36387.1"/>
    </source>
</evidence>
<comment type="subcellular location">
    <subcellularLocation>
        <location evidence="1">Cell membrane</location>
        <topology evidence="1">Multi-pass membrane protein</topology>
    </subcellularLocation>
</comment>
<evidence type="ECO:0000256" key="2">
    <source>
        <dbReference type="ARBA" id="ARBA00022692"/>
    </source>
</evidence>
<keyword evidence="2" id="KW-0812">Transmembrane</keyword>
<evidence type="ECO:0000256" key="3">
    <source>
        <dbReference type="ARBA" id="ARBA00022989"/>
    </source>
</evidence>
<evidence type="ECO:0000256" key="1">
    <source>
        <dbReference type="ARBA" id="ARBA00004651"/>
    </source>
</evidence>
<dbReference type="InterPro" id="IPR050327">
    <property type="entry name" value="Proton-linked_MCT"/>
</dbReference>
<protein>
    <submittedName>
        <fullName evidence="6">MFS transporter</fullName>
    </submittedName>
</protein>
<accession>A0A7U9TIQ0</accession>
<dbReference type="InterPro" id="IPR020846">
    <property type="entry name" value="MFS_dom"/>
</dbReference>
<feature type="domain" description="Major facilitator superfamily (MFS) profile" evidence="5">
    <location>
        <begin position="6"/>
        <end position="384"/>
    </location>
</feature>
<gene>
    <name evidence="6" type="ORF">MPAN_012800</name>
</gene>
<dbReference type="InterPro" id="IPR011701">
    <property type="entry name" value="MFS"/>
</dbReference>
<dbReference type="GO" id="GO:0022857">
    <property type="term" value="F:transmembrane transporter activity"/>
    <property type="evidence" value="ECO:0007669"/>
    <property type="project" value="InterPro"/>
</dbReference>
<dbReference type="SUPFAM" id="SSF103473">
    <property type="entry name" value="MFS general substrate transporter"/>
    <property type="match status" value="1"/>
</dbReference>
<dbReference type="AlphaFoldDB" id="A0A7U9TIQ0"/>
<dbReference type="Proteomes" id="UP000620133">
    <property type="component" value="Chromosome"/>
</dbReference>
<dbReference type="Pfam" id="PF07690">
    <property type="entry name" value="MFS_1"/>
    <property type="match status" value="1"/>
</dbReference>
<sequence length="390" mass="43896">MTKRKLTFIILISFYMMLLMGTVYAYSIFRTDIKEIYQVNTLLSGLPYMLSLSFYALAMMVTGRYINNKNLRQIVFLGSMMIVLGFFVSSVTHNFIIFTLSYGMLIGIGVGMVYGIPVYIMQRYFPKRSGLYTGIILLGFGLSPLITAPLGKLFLSIYNLNTTFLILSIIFLITQVPLSLFFKINEETLIESKNNKPSLVINQNFWIIYGLFTITTAIGLMMIGLSYQVGVNYYGFDSKFVMLSISIFALCNGIARPMFGYLIDKYDIIKPSIASLVLIGLAAGIGIFNQGSNFYFFALTYGLFWFNLGAWLSIMPSMIKKYFDINHYSKIYGLVFTAYGIGAILSTLISGSILDILGKTTYIYVSILVLLILAFILISRLKSVCKGVNY</sequence>
<reference evidence="6" key="1">
    <citation type="submission" date="2021-01" db="EMBL/GenBank/DDBJ databases">
        <title>Draft genome sequence of Acholeplasmataceae bacterium strain Mahy22.</title>
        <authorList>
            <person name="Watanabe M."/>
            <person name="Kojima H."/>
            <person name="Fukui M."/>
        </authorList>
    </citation>
    <scope>NUCLEOTIDE SEQUENCE</scope>
    <source>
        <strain evidence="6">Mahy22</strain>
    </source>
</reference>
<evidence type="ECO:0000313" key="7">
    <source>
        <dbReference type="Proteomes" id="UP000620133"/>
    </source>
</evidence>